<dbReference type="AlphaFoldDB" id="A0A382XA83"/>
<dbReference type="EMBL" id="UINC01165704">
    <property type="protein sequence ID" value="SVD67248.1"/>
    <property type="molecule type" value="Genomic_DNA"/>
</dbReference>
<evidence type="ECO:0000313" key="1">
    <source>
        <dbReference type="EMBL" id="SVD67248.1"/>
    </source>
</evidence>
<accession>A0A382XA83</accession>
<name>A0A382XA83_9ZZZZ</name>
<feature type="non-terminal residue" evidence="1">
    <location>
        <position position="1"/>
    </location>
</feature>
<reference evidence="1" key="1">
    <citation type="submission" date="2018-05" db="EMBL/GenBank/DDBJ databases">
        <authorList>
            <person name="Lanie J.A."/>
            <person name="Ng W.-L."/>
            <person name="Kazmierczak K.M."/>
            <person name="Andrzejewski T.M."/>
            <person name="Davidsen T.M."/>
            <person name="Wayne K.J."/>
            <person name="Tettelin H."/>
            <person name="Glass J.I."/>
            <person name="Rusch D."/>
            <person name="Podicherti R."/>
            <person name="Tsui H.-C.T."/>
            <person name="Winkler M.E."/>
        </authorList>
    </citation>
    <scope>NUCLEOTIDE SEQUENCE</scope>
</reference>
<sequence>VCQFWSSSLDPLIDSKERLRVQEAGRHQSAEKYYSAKVDNNRDEFERSIRCRLSGVGM</sequence>
<protein>
    <submittedName>
        <fullName evidence="1">Uncharacterized protein</fullName>
    </submittedName>
</protein>
<organism evidence="1">
    <name type="scientific">marine metagenome</name>
    <dbReference type="NCBI Taxonomy" id="408172"/>
    <lineage>
        <taxon>unclassified sequences</taxon>
        <taxon>metagenomes</taxon>
        <taxon>ecological metagenomes</taxon>
    </lineage>
</organism>
<gene>
    <name evidence="1" type="ORF">METZ01_LOCUS420102</name>
</gene>
<proteinExistence type="predicted"/>